<comment type="function">
    <text evidence="6">Catalyzes the isomerization between 2-isopropylmalate and 3-isopropylmalate, via the formation of 2-isopropylmaleate.</text>
</comment>
<keyword evidence="5 6" id="KW-0100">Branched-chain amino acid biosynthesis</keyword>
<dbReference type="AlphaFoldDB" id="A0A429GFQ8"/>
<evidence type="ECO:0000256" key="3">
    <source>
        <dbReference type="ARBA" id="ARBA00022605"/>
    </source>
</evidence>
<feature type="domain" description="Aconitase A/isopropylmalate dehydratase small subunit swivel" evidence="7">
    <location>
        <begin position="51"/>
        <end position="101"/>
    </location>
</feature>
<dbReference type="PANTHER" id="PTHR43345:SF2">
    <property type="entry name" value="3-ISOPROPYLMALATE DEHYDRATASE SMALL SUBUNIT 1"/>
    <property type="match status" value="1"/>
</dbReference>
<sequence>MIIRGNAWILGDDISTDHIISGKYRFESLSLEDMLPHVFEGVIPSFYRSVKKGDIIVAGKNFGIGSSREHAPLLLKMIGISAIIAKSFGRIFYRNCINIGLPVLTAHLIPDVTVNGDLIEIDFTQSTVINLSRKIEERFTPFPKEILDIILNGGIIEYIKKKGALPW</sequence>
<evidence type="ECO:0000256" key="4">
    <source>
        <dbReference type="ARBA" id="ARBA00023239"/>
    </source>
</evidence>
<evidence type="ECO:0000259" key="7">
    <source>
        <dbReference type="Pfam" id="PF00694"/>
    </source>
</evidence>
<dbReference type="InterPro" id="IPR011827">
    <property type="entry name" value="LeuD_type2/HacB/DmdB"/>
</dbReference>
<dbReference type="EC" id="4.2.1.33" evidence="6"/>
<comment type="similarity">
    <text evidence="1 6">Belongs to the LeuD family. LeuD type 2 subfamily.</text>
</comment>
<dbReference type="Pfam" id="PF00694">
    <property type="entry name" value="Aconitase_C"/>
    <property type="match status" value="1"/>
</dbReference>
<dbReference type="Gene3D" id="3.20.19.10">
    <property type="entry name" value="Aconitase, domain 4"/>
    <property type="match status" value="1"/>
</dbReference>
<gene>
    <name evidence="6" type="primary">leuD</name>
    <name evidence="8" type="ORF">D6D85_12585</name>
</gene>
<dbReference type="GO" id="GO:0003861">
    <property type="term" value="F:3-isopropylmalate dehydratase activity"/>
    <property type="evidence" value="ECO:0007669"/>
    <property type="project" value="UniProtKB-UniRule"/>
</dbReference>
<dbReference type="SUPFAM" id="SSF52016">
    <property type="entry name" value="LeuD/IlvD-like"/>
    <property type="match status" value="1"/>
</dbReference>
<dbReference type="EMBL" id="RCOS01000139">
    <property type="protein sequence ID" value="RSN72757.1"/>
    <property type="molecule type" value="Genomic_DNA"/>
</dbReference>
<accession>A0A429GFQ8</accession>
<comment type="catalytic activity">
    <reaction evidence="6">
        <text>(2R,3S)-3-isopropylmalate = (2S)-2-isopropylmalate</text>
        <dbReference type="Rhea" id="RHEA:32287"/>
        <dbReference type="ChEBI" id="CHEBI:1178"/>
        <dbReference type="ChEBI" id="CHEBI:35121"/>
        <dbReference type="EC" id="4.2.1.33"/>
    </reaction>
</comment>
<evidence type="ECO:0000256" key="2">
    <source>
        <dbReference type="ARBA" id="ARBA00022430"/>
    </source>
</evidence>
<evidence type="ECO:0000256" key="5">
    <source>
        <dbReference type="ARBA" id="ARBA00023304"/>
    </source>
</evidence>
<comment type="subunit">
    <text evidence="6">Heterodimer of LeuC and LeuD.</text>
</comment>
<reference evidence="8 9" key="1">
    <citation type="submission" date="2018-10" db="EMBL/GenBank/DDBJ databases">
        <title>Co-occurring genomic capacity for anaerobic methane metabolism and dissimilatory sulfite reduction discovered in the Korarchaeota.</title>
        <authorList>
            <person name="Mckay L.J."/>
            <person name="Dlakic M."/>
            <person name="Fields M.W."/>
            <person name="Delmont T.O."/>
            <person name="Eren A.M."/>
            <person name="Jay Z.J."/>
            <person name="Klingelsmith K.B."/>
            <person name="Rusch D.B."/>
            <person name="Inskeep W.P."/>
        </authorList>
    </citation>
    <scope>NUCLEOTIDE SEQUENCE [LARGE SCALE GENOMIC DNA]</scope>
    <source>
        <strain evidence="8 9">MDKW</strain>
    </source>
</reference>
<evidence type="ECO:0000256" key="1">
    <source>
        <dbReference type="ARBA" id="ARBA00009869"/>
    </source>
</evidence>
<keyword evidence="2 6" id="KW-0432">Leucine biosynthesis</keyword>
<dbReference type="CDD" id="cd01577">
    <property type="entry name" value="IPMI_Swivel"/>
    <property type="match status" value="1"/>
</dbReference>
<evidence type="ECO:0000256" key="6">
    <source>
        <dbReference type="HAMAP-Rule" id="MF_01032"/>
    </source>
</evidence>
<keyword evidence="3 6" id="KW-0028">Amino-acid biosynthesis</keyword>
<proteinExistence type="inferred from homology"/>
<dbReference type="GO" id="GO:0009098">
    <property type="term" value="P:L-leucine biosynthetic process"/>
    <property type="evidence" value="ECO:0007669"/>
    <property type="project" value="UniProtKB-UniRule"/>
</dbReference>
<dbReference type="InterPro" id="IPR015928">
    <property type="entry name" value="Aconitase/3IPM_dehydase_swvl"/>
</dbReference>
<evidence type="ECO:0000313" key="8">
    <source>
        <dbReference type="EMBL" id="RSN72757.1"/>
    </source>
</evidence>
<protein>
    <recommendedName>
        <fullName evidence="6">3-isopropylmalate dehydratase small subunit</fullName>
        <ecNumber evidence="6">4.2.1.33</ecNumber>
    </recommendedName>
    <alternativeName>
        <fullName evidence="6">Alpha-IPM isomerase</fullName>
        <shortName evidence="6">IPMI</shortName>
    </alternativeName>
    <alternativeName>
        <fullName evidence="6">Isopropylmalate isomerase</fullName>
    </alternativeName>
</protein>
<dbReference type="InterPro" id="IPR000573">
    <property type="entry name" value="AconitaseA/IPMdHydase_ssu_swvl"/>
</dbReference>
<evidence type="ECO:0000313" key="9">
    <source>
        <dbReference type="Proteomes" id="UP000277582"/>
    </source>
</evidence>
<comment type="pathway">
    <text evidence="6">Amino-acid biosynthesis; L-leucine biosynthesis; L-leucine from 3-methyl-2-oxobutanoate: step 2/4.</text>
</comment>
<dbReference type="PANTHER" id="PTHR43345">
    <property type="entry name" value="3-ISOPROPYLMALATE DEHYDRATASE SMALL SUBUNIT 2-RELATED-RELATED"/>
    <property type="match status" value="1"/>
</dbReference>
<dbReference type="HAMAP" id="MF_01032">
    <property type="entry name" value="LeuD_type2"/>
    <property type="match status" value="1"/>
</dbReference>
<comment type="caution">
    <text evidence="8">The sequence shown here is derived from an EMBL/GenBank/DDBJ whole genome shotgun (WGS) entry which is preliminary data.</text>
</comment>
<dbReference type="UniPathway" id="UPA00048">
    <property type="reaction ID" value="UER00071"/>
</dbReference>
<organism evidence="8 9">
    <name type="scientific">Candidatus Methanodesulfokora washburnensis</name>
    <dbReference type="NCBI Taxonomy" id="2478471"/>
    <lineage>
        <taxon>Archaea</taxon>
        <taxon>Thermoproteota</taxon>
        <taxon>Candidatus Korarchaeia</taxon>
        <taxon>Candidatus Korarchaeia incertae sedis</taxon>
        <taxon>Candidatus Methanodesulfokora</taxon>
    </lineage>
</organism>
<dbReference type="InterPro" id="IPR033940">
    <property type="entry name" value="IPMI_Swivel"/>
</dbReference>
<keyword evidence="4 6" id="KW-0456">Lyase</keyword>
<name>A0A429GFQ8_9CREN</name>
<keyword evidence="9" id="KW-1185">Reference proteome</keyword>
<dbReference type="NCBIfam" id="TIGR02087">
    <property type="entry name" value="LEUD_arch"/>
    <property type="match status" value="1"/>
</dbReference>
<dbReference type="InterPro" id="IPR050075">
    <property type="entry name" value="LeuD"/>
</dbReference>
<dbReference type="Proteomes" id="UP000277582">
    <property type="component" value="Unassembled WGS sequence"/>
</dbReference>